<organism evidence="3">
    <name type="scientific">Trichuris suis</name>
    <name type="common">pig whipworm</name>
    <dbReference type="NCBI Taxonomy" id="68888"/>
    <lineage>
        <taxon>Eukaryota</taxon>
        <taxon>Metazoa</taxon>
        <taxon>Ecdysozoa</taxon>
        <taxon>Nematoda</taxon>
        <taxon>Enoplea</taxon>
        <taxon>Dorylaimia</taxon>
        <taxon>Trichinellida</taxon>
        <taxon>Trichuridae</taxon>
        <taxon>Trichuris</taxon>
    </lineage>
</organism>
<protein>
    <submittedName>
        <fullName evidence="3">Uncharacterized protein</fullName>
    </submittedName>
</protein>
<evidence type="ECO:0000313" key="2">
    <source>
        <dbReference type="EMBL" id="KFD49951.1"/>
    </source>
</evidence>
<evidence type="ECO:0000313" key="4">
    <source>
        <dbReference type="Proteomes" id="UP000030764"/>
    </source>
</evidence>
<feature type="transmembrane region" description="Helical" evidence="1">
    <location>
        <begin position="104"/>
        <end position="122"/>
    </location>
</feature>
<proteinExistence type="predicted"/>
<dbReference type="AlphaFoldDB" id="A0A085MZR1"/>
<feature type="transmembrane region" description="Helical" evidence="1">
    <location>
        <begin position="35"/>
        <end position="53"/>
    </location>
</feature>
<name>A0A085MZR1_9BILA</name>
<keyword evidence="1" id="KW-0472">Membrane</keyword>
<evidence type="ECO:0000256" key="1">
    <source>
        <dbReference type="SAM" id="Phobius"/>
    </source>
</evidence>
<dbReference type="Proteomes" id="UP000030758">
    <property type="component" value="Unassembled WGS sequence"/>
</dbReference>
<sequence>MAIAVKLLHSAAPHILACIFAASIVYHALNGAFSIWTSFFLSTALQMLVALCAPNAKASRMFRTLNSLTIVSGFLWLVFLFWSTREFCFSPLGVSDYAPVTNEVLLMSVSVLWCCMVQIPGVKRTLIRRYLRNFLLIVISTISTGIFLWALACKWPYALIGKANLNHVPLGNS</sequence>
<keyword evidence="1" id="KW-1133">Transmembrane helix</keyword>
<reference evidence="3 4" key="1">
    <citation type="journal article" date="2014" name="Nat. Genet.">
        <title>Genome and transcriptome of the porcine whipworm Trichuris suis.</title>
        <authorList>
            <person name="Jex A.R."/>
            <person name="Nejsum P."/>
            <person name="Schwarz E.M."/>
            <person name="Hu L."/>
            <person name="Young N.D."/>
            <person name="Hall R.S."/>
            <person name="Korhonen P.K."/>
            <person name="Liao S."/>
            <person name="Thamsborg S."/>
            <person name="Xia J."/>
            <person name="Xu P."/>
            <person name="Wang S."/>
            <person name="Scheerlinck J.P."/>
            <person name="Hofmann A."/>
            <person name="Sternberg P.W."/>
            <person name="Wang J."/>
            <person name="Gasser R.B."/>
        </authorList>
    </citation>
    <scope>NUCLEOTIDE SEQUENCE [LARGE SCALE GENOMIC DNA]</scope>
    <source>
        <strain evidence="3">DCEP-RM93F</strain>
        <strain evidence="2">DCEP-RM93M</strain>
    </source>
</reference>
<dbReference type="EMBL" id="KL363261">
    <property type="protein sequence ID" value="KFD49951.1"/>
    <property type="molecule type" value="Genomic_DNA"/>
</dbReference>
<feature type="transmembrane region" description="Helical" evidence="1">
    <location>
        <begin position="7"/>
        <end position="29"/>
    </location>
</feature>
<dbReference type="Proteomes" id="UP000030764">
    <property type="component" value="Unassembled WGS sequence"/>
</dbReference>
<evidence type="ECO:0000313" key="3">
    <source>
        <dbReference type="EMBL" id="KFD62707.1"/>
    </source>
</evidence>
<keyword evidence="1" id="KW-0812">Transmembrane</keyword>
<accession>A0A085MZR1</accession>
<gene>
    <name evidence="2" type="ORF">M513_09165</name>
    <name evidence="3" type="ORF">M514_09165</name>
</gene>
<keyword evidence="4" id="KW-1185">Reference proteome</keyword>
<feature type="transmembrane region" description="Helical" evidence="1">
    <location>
        <begin position="65"/>
        <end position="84"/>
    </location>
</feature>
<feature type="transmembrane region" description="Helical" evidence="1">
    <location>
        <begin position="134"/>
        <end position="152"/>
    </location>
</feature>
<dbReference type="EMBL" id="KL367589">
    <property type="protein sequence ID" value="KFD62707.1"/>
    <property type="molecule type" value="Genomic_DNA"/>
</dbReference>